<dbReference type="GO" id="GO:0005634">
    <property type="term" value="C:nucleus"/>
    <property type="evidence" value="ECO:0007669"/>
    <property type="project" value="TreeGrafter"/>
</dbReference>
<accession>S7PYE8</accession>
<dbReference type="GO" id="GO:1904263">
    <property type="term" value="P:positive regulation of TORC1 signaling"/>
    <property type="evidence" value="ECO:0007669"/>
    <property type="project" value="TreeGrafter"/>
</dbReference>
<dbReference type="EMBL" id="KB469307">
    <property type="protein sequence ID" value="EPQ52676.1"/>
    <property type="molecule type" value="Genomic_DNA"/>
</dbReference>
<proteinExistence type="inferred from homology"/>
<evidence type="ECO:0000256" key="4">
    <source>
        <dbReference type="RuleBase" id="RU367014"/>
    </source>
</evidence>
<organism evidence="5 6">
    <name type="scientific">Gloeophyllum trabeum (strain ATCC 11539 / FP-39264 / Madison 617)</name>
    <name type="common">Brown rot fungus</name>
    <dbReference type="NCBI Taxonomy" id="670483"/>
    <lineage>
        <taxon>Eukaryota</taxon>
        <taxon>Fungi</taxon>
        <taxon>Dikarya</taxon>
        <taxon>Basidiomycota</taxon>
        <taxon>Agaricomycotina</taxon>
        <taxon>Agaricomycetes</taxon>
        <taxon>Gloeophyllales</taxon>
        <taxon>Gloeophyllaceae</taxon>
        <taxon>Gloeophyllum</taxon>
    </lineage>
</organism>
<evidence type="ECO:0000256" key="2">
    <source>
        <dbReference type="ARBA" id="ARBA00022741"/>
    </source>
</evidence>
<dbReference type="HOGENOM" id="CLU_047421_1_1_1"/>
<dbReference type="eggNOG" id="KOG3887">
    <property type="taxonomic scope" value="Eukaryota"/>
</dbReference>
<comment type="function">
    <text evidence="4">GTPase involved in activation of the TORC1 signaling pathway, which promotes growth and represses autophagy in nutrient-rich conditions.</text>
</comment>
<feature type="non-terminal residue" evidence="5">
    <location>
        <position position="1"/>
    </location>
</feature>
<dbReference type="Gene3D" id="3.30.450.190">
    <property type="match status" value="1"/>
</dbReference>
<dbReference type="AlphaFoldDB" id="S7PYE8"/>
<dbReference type="GO" id="GO:0005525">
    <property type="term" value="F:GTP binding"/>
    <property type="evidence" value="ECO:0007669"/>
    <property type="project" value="UniProtKB-UniRule"/>
</dbReference>
<dbReference type="GO" id="GO:1990131">
    <property type="term" value="C:Gtr1-Gtr2 GTPase complex"/>
    <property type="evidence" value="ECO:0007669"/>
    <property type="project" value="UniProtKB-UniRule"/>
</dbReference>
<dbReference type="SUPFAM" id="SSF52540">
    <property type="entry name" value="P-loop containing nucleoside triphosphate hydrolases"/>
    <property type="match status" value="1"/>
</dbReference>
<keyword evidence="3 4" id="KW-0342">GTP-binding</keyword>
<gene>
    <name evidence="5" type="ORF">GLOTRDRAFT_46388</name>
</gene>
<evidence type="ECO:0000256" key="1">
    <source>
        <dbReference type="ARBA" id="ARBA00007756"/>
    </source>
</evidence>
<dbReference type="Proteomes" id="UP000030669">
    <property type="component" value="Unassembled WGS sequence"/>
</dbReference>
<evidence type="ECO:0000313" key="5">
    <source>
        <dbReference type="EMBL" id="EPQ52676.1"/>
    </source>
</evidence>
<dbReference type="OMA" id="GAYFNDP"/>
<dbReference type="GO" id="GO:0000329">
    <property type="term" value="C:fungal-type vacuole membrane"/>
    <property type="evidence" value="ECO:0007669"/>
    <property type="project" value="TreeGrafter"/>
</dbReference>
<reference evidence="5 6" key="1">
    <citation type="journal article" date="2012" name="Science">
        <title>The Paleozoic origin of enzymatic lignin decomposition reconstructed from 31 fungal genomes.</title>
        <authorList>
            <person name="Floudas D."/>
            <person name="Binder M."/>
            <person name="Riley R."/>
            <person name="Barry K."/>
            <person name="Blanchette R.A."/>
            <person name="Henrissat B."/>
            <person name="Martinez A.T."/>
            <person name="Otillar R."/>
            <person name="Spatafora J.W."/>
            <person name="Yadav J.S."/>
            <person name="Aerts A."/>
            <person name="Benoit I."/>
            <person name="Boyd A."/>
            <person name="Carlson A."/>
            <person name="Copeland A."/>
            <person name="Coutinho P.M."/>
            <person name="de Vries R.P."/>
            <person name="Ferreira P."/>
            <person name="Findley K."/>
            <person name="Foster B."/>
            <person name="Gaskell J."/>
            <person name="Glotzer D."/>
            <person name="Gorecki P."/>
            <person name="Heitman J."/>
            <person name="Hesse C."/>
            <person name="Hori C."/>
            <person name="Igarashi K."/>
            <person name="Jurgens J.A."/>
            <person name="Kallen N."/>
            <person name="Kersten P."/>
            <person name="Kohler A."/>
            <person name="Kuees U."/>
            <person name="Kumar T.K.A."/>
            <person name="Kuo A."/>
            <person name="LaButti K."/>
            <person name="Larrondo L.F."/>
            <person name="Lindquist E."/>
            <person name="Ling A."/>
            <person name="Lombard V."/>
            <person name="Lucas S."/>
            <person name="Lundell T."/>
            <person name="Martin R."/>
            <person name="McLaughlin D.J."/>
            <person name="Morgenstern I."/>
            <person name="Morin E."/>
            <person name="Murat C."/>
            <person name="Nagy L.G."/>
            <person name="Nolan M."/>
            <person name="Ohm R.A."/>
            <person name="Patyshakuliyeva A."/>
            <person name="Rokas A."/>
            <person name="Ruiz-Duenas F.J."/>
            <person name="Sabat G."/>
            <person name="Salamov A."/>
            <person name="Samejima M."/>
            <person name="Schmutz J."/>
            <person name="Slot J.C."/>
            <person name="St John F."/>
            <person name="Stenlid J."/>
            <person name="Sun H."/>
            <person name="Sun S."/>
            <person name="Syed K."/>
            <person name="Tsang A."/>
            <person name="Wiebenga A."/>
            <person name="Young D."/>
            <person name="Pisabarro A."/>
            <person name="Eastwood D.C."/>
            <person name="Martin F."/>
            <person name="Cullen D."/>
            <person name="Grigoriev I.V."/>
            <person name="Hibbett D.S."/>
        </authorList>
    </citation>
    <scope>NUCLEOTIDE SEQUENCE [LARGE SCALE GENOMIC DNA]</scope>
    <source>
        <strain evidence="5 6">ATCC 11539</strain>
    </source>
</reference>
<evidence type="ECO:0000256" key="3">
    <source>
        <dbReference type="ARBA" id="ARBA00023134"/>
    </source>
</evidence>
<dbReference type="InterPro" id="IPR006762">
    <property type="entry name" value="Gtr1_RagA"/>
</dbReference>
<protein>
    <recommendedName>
        <fullName evidence="4">GTP-binding protein</fullName>
    </recommendedName>
</protein>
<evidence type="ECO:0000313" key="6">
    <source>
        <dbReference type="Proteomes" id="UP000030669"/>
    </source>
</evidence>
<dbReference type="KEGG" id="gtr:GLOTRDRAFT_46388"/>
<sequence>GKTSIYEVLFNGMEPKETFYIETTTRLTKYHYDTVIPLEIWDCPWNTTPETLGTSLAEFSALVFIIDIHDMYQSPIARLLEYVVAAASENPDLNIEVFVHKSEALPEDLKYEHFRHIQTRVLEELFDAEYDQIPLNFYLTSVYDHTIHEAFSRVLHKLIDSLPYMEELLNVYCANSQSSKAFLFDVHSRLYVATDASPVDTATHNLCCDYLQMLYAFGPLYKCVRLYTAVHKFRC</sequence>
<dbReference type="STRING" id="670483.S7PYE8"/>
<dbReference type="GO" id="GO:0003924">
    <property type="term" value="F:GTPase activity"/>
    <property type="evidence" value="ECO:0007669"/>
    <property type="project" value="UniProtKB-UniRule"/>
</dbReference>
<dbReference type="PANTHER" id="PTHR11259">
    <property type="entry name" value="RAS-RELATED GTP BINDING RAG/GTR YEAST"/>
    <property type="match status" value="1"/>
</dbReference>
<keyword evidence="6" id="KW-1185">Reference proteome</keyword>
<comment type="similarity">
    <text evidence="1 4">Belongs to the GTR/RAG GTP-binding protein family.</text>
</comment>
<dbReference type="GO" id="GO:0009267">
    <property type="term" value="P:cellular response to starvation"/>
    <property type="evidence" value="ECO:0007669"/>
    <property type="project" value="TreeGrafter"/>
</dbReference>
<dbReference type="Gene3D" id="3.40.50.300">
    <property type="entry name" value="P-loop containing nucleotide triphosphate hydrolases"/>
    <property type="match status" value="1"/>
</dbReference>
<dbReference type="PANTHER" id="PTHR11259:SF2">
    <property type="entry name" value="GH16429P"/>
    <property type="match status" value="1"/>
</dbReference>
<comment type="subunit">
    <text evidence="4">Component of the GSE complex.</text>
</comment>
<keyword evidence="2 4" id="KW-0547">Nucleotide-binding</keyword>
<dbReference type="RefSeq" id="XP_007868668.1">
    <property type="nucleotide sequence ID" value="XM_007870477.1"/>
</dbReference>
<dbReference type="GeneID" id="19306429"/>
<dbReference type="OrthoDB" id="26136at2759"/>
<dbReference type="InterPro" id="IPR027417">
    <property type="entry name" value="P-loop_NTPase"/>
</dbReference>
<dbReference type="GO" id="GO:0010507">
    <property type="term" value="P:negative regulation of autophagy"/>
    <property type="evidence" value="ECO:0007669"/>
    <property type="project" value="TreeGrafter"/>
</dbReference>
<name>S7PYE8_GLOTA</name>
<dbReference type="Pfam" id="PF04670">
    <property type="entry name" value="Gtr1_RagA"/>
    <property type="match status" value="1"/>
</dbReference>